<proteinExistence type="predicted"/>
<accession>A0A9X1ZRG1</accession>
<keyword evidence="4" id="KW-1185">Reference proteome</keyword>
<dbReference type="InterPro" id="IPR003675">
    <property type="entry name" value="Rce1/LyrA-like_dom"/>
</dbReference>
<keyword evidence="1" id="KW-1133">Transmembrane helix</keyword>
<name>A0A9X1ZRG1_9GAMM</name>
<keyword evidence="3" id="KW-0645">Protease</keyword>
<keyword evidence="3" id="KW-0482">Metalloprotease</keyword>
<dbReference type="Pfam" id="PF02517">
    <property type="entry name" value="Rce1-like"/>
    <property type="match status" value="1"/>
</dbReference>
<feature type="transmembrane region" description="Helical" evidence="1">
    <location>
        <begin position="126"/>
        <end position="147"/>
    </location>
</feature>
<dbReference type="RefSeq" id="WP_248995422.1">
    <property type="nucleotide sequence ID" value="NZ_JAKIKP010000005.1"/>
</dbReference>
<keyword evidence="1" id="KW-0812">Transmembrane</keyword>
<sequence>MINKYIIDSLFTNKKSTLAVLYFLLLFYPVFSLCNDFTISLDSFRWIHLILAIFFLIAAFFEEFVFRYVLPELFGKCLIKLLVYSCIFSVAHTLNGGFSFSAFINTVIISILLYQMRYELGFQYAVLFHWLWNSIIAVAFGGVLSGVNVSKIIENYSSIFQALPEQPLYGVESDWLLTVSMLTTFLIIKLLQHYANNRGTY</sequence>
<feature type="transmembrane region" description="Helical" evidence="1">
    <location>
        <begin position="44"/>
        <end position="61"/>
    </location>
</feature>
<evidence type="ECO:0000313" key="4">
    <source>
        <dbReference type="Proteomes" id="UP001139333"/>
    </source>
</evidence>
<feature type="transmembrane region" description="Helical" evidence="1">
    <location>
        <begin position="97"/>
        <end position="114"/>
    </location>
</feature>
<dbReference type="EMBL" id="JAKIKP010000005">
    <property type="protein sequence ID" value="MCL1142738.1"/>
    <property type="molecule type" value="Genomic_DNA"/>
</dbReference>
<gene>
    <name evidence="3" type="ORF">L2672_08555</name>
</gene>
<organism evidence="3 4">
    <name type="scientific">Shewanella gaetbuli</name>
    <dbReference type="NCBI Taxonomy" id="220752"/>
    <lineage>
        <taxon>Bacteria</taxon>
        <taxon>Pseudomonadati</taxon>
        <taxon>Pseudomonadota</taxon>
        <taxon>Gammaproteobacteria</taxon>
        <taxon>Alteromonadales</taxon>
        <taxon>Shewanellaceae</taxon>
        <taxon>Shewanella</taxon>
    </lineage>
</organism>
<protein>
    <submittedName>
        <fullName evidence="3">CPBP family intramembrane metalloprotease</fullName>
    </submittedName>
</protein>
<feature type="transmembrane region" description="Helical" evidence="1">
    <location>
        <begin position="175"/>
        <end position="191"/>
    </location>
</feature>
<feature type="transmembrane region" description="Helical" evidence="1">
    <location>
        <begin position="73"/>
        <end position="91"/>
    </location>
</feature>
<evidence type="ECO:0000259" key="2">
    <source>
        <dbReference type="Pfam" id="PF02517"/>
    </source>
</evidence>
<keyword evidence="3" id="KW-0378">Hydrolase</keyword>
<dbReference type="GO" id="GO:0008237">
    <property type="term" value="F:metallopeptidase activity"/>
    <property type="evidence" value="ECO:0007669"/>
    <property type="project" value="UniProtKB-KW"/>
</dbReference>
<comment type="caution">
    <text evidence="3">The sequence shown here is derived from an EMBL/GenBank/DDBJ whole genome shotgun (WGS) entry which is preliminary data.</text>
</comment>
<feature type="domain" description="CAAX prenyl protease 2/Lysostaphin resistance protein A-like" evidence="2">
    <location>
        <begin position="46"/>
        <end position="134"/>
    </location>
</feature>
<evidence type="ECO:0000256" key="1">
    <source>
        <dbReference type="SAM" id="Phobius"/>
    </source>
</evidence>
<dbReference type="AlphaFoldDB" id="A0A9X1ZRG1"/>
<evidence type="ECO:0000313" key="3">
    <source>
        <dbReference type="EMBL" id="MCL1142738.1"/>
    </source>
</evidence>
<dbReference type="GO" id="GO:0080120">
    <property type="term" value="P:CAAX-box protein maturation"/>
    <property type="evidence" value="ECO:0007669"/>
    <property type="project" value="UniProtKB-ARBA"/>
</dbReference>
<reference evidence="3" key="1">
    <citation type="submission" date="2022-01" db="EMBL/GenBank/DDBJ databases">
        <title>Whole genome-based taxonomy of the Shewanellaceae.</title>
        <authorList>
            <person name="Martin-Rodriguez A.J."/>
        </authorList>
    </citation>
    <scope>NUCLEOTIDE SEQUENCE</scope>
    <source>
        <strain evidence="3">DSM 16422</strain>
    </source>
</reference>
<keyword evidence="1" id="KW-0472">Membrane</keyword>
<dbReference type="GO" id="GO:0004175">
    <property type="term" value="F:endopeptidase activity"/>
    <property type="evidence" value="ECO:0007669"/>
    <property type="project" value="UniProtKB-ARBA"/>
</dbReference>
<dbReference type="Proteomes" id="UP001139333">
    <property type="component" value="Unassembled WGS sequence"/>
</dbReference>